<feature type="domain" description="YhcG N-terminal" evidence="2">
    <location>
        <begin position="128"/>
        <end position="185"/>
    </location>
</feature>
<dbReference type="InterPro" id="IPR009362">
    <property type="entry name" value="YhcG_C"/>
</dbReference>
<evidence type="ECO:0000313" key="4">
    <source>
        <dbReference type="Proteomes" id="UP000198757"/>
    </source>
</evidence>
<dbReference type="GO" id="GO:0003676">
    <property type="term" value="F:nucleic acid binding"/>
    <property type="evidence" value="ECO:0007669"/>
    <property type="project" value="InterPro"/>
</dbReference>
<dbReference type="RefSeq" id="WP_090388973.1">
    <property type="nucleotide sequence ID" value="NZ_FMZO01000002.1"/>
</dbReference>
<dbReference type="PANTHER" id="PTHR30547">
    <property type="entry name" value="UNCHARACTERIZED PROTEIN YHCG-RELATED"/>
    <property type="match status" value="1"/>
</dbReference>
<evidence type="ECO:0000313" key="3">
    <source>
        <dbReference type="EMBL" id="SDC43078.1"/>
    </source>
</evidence>
<keyword evidence="4" id="KW-1185">Reference proteome</keyword>
<dbReference type="GO" id="GO:0004519">
    <property type="term" value="F:endonuclease activity"/>
    <property type="evidence" value="ECO:0007669"/>
    <property type="project" value="UniProtKB-KW"/>
</dbReference>
<keyword evidence="3" id="KW-0255">Endonuclease</keyword>
<accession>A0A1G6LIG4</accession>
<keyword evidence="3" id="KW-0378">Hydrolase</keyword>
<gene>
    <name evidence="3" type="ORF">SAMN04487894_102362</name>
</gene>
<keyword evidence="3" id="KW-0540">Nuclease</keyword>
<evidence type="ECO:0000259" key="2">
    <source>
        <dbReference type="Pfam" id="PF17761"/>
    </source>
</evidence>
<dbReference type="Pfam" id="PF17761">
    <property type="entry name" value="DUF1016_N"/>
    <property type="match status" value="2"/>
</dbReference>
<feature type="domain" description="YhcG PDDEXK nuclease" evidence="1">
    <location>
        <begin position="207"/>
        <end position="359"/>
    </location>
</feature>
<dbReference type="EMBL" id="FMZO01000002">
    <property type="protein sequence ID" value="SDC43078.1"/>
    <property type="molecule type" value="Genomic_DNA"/>
</dbReference>
<protein>
    <submittedName>
        <fullName evidence="3">Predicted nuclease of restriction endonuclease-like (RecB) superfamily, DUF1016 family</fullName>
    </submittedName>
</protein>
<dbReference type="Proteomes" id="UP000198757">
    <property type="component" value="Unassembled WGS sequence"/>
</dbReference>
<proteinExistence type="predicted"/>
<dbReference type="Gene3D" id="3.40.1350.10">
    <property type="match status" value="1"/>
</dbReference>
<dbReference type="InterPro" id="IPR041527">
    <property type="entry name" value="YhcG_N"/>
</dbReference>
<organism evidence="3 4">
    <name type="scientific">Niabella drilacis (strain DSM 25811 / CCM 8410 / CCUG 62505 / LMG 26954 / E90)</name>
    <dbReference type="NCBI Taxonomy" id="1285928"/>
    <lineage>
        <taxon>Bacteria</taxon>
        <taxon>Pseudomonadati</taxon>
        <taxon>Bacteroidota</taxon>
        <taxon>Chitinophagia</taxon>
        <taxon>Chitinophagales</taxon>
        <taxon>Chitinophagaceae</taxon>
        <taxon>Niabella</taxon>
    </lineage>
</organism>
<reference evidence="4" key="1">
    <citation type="submission" date="2016-10" db="EMBL/GenBank/DDBJ databases">
        <authorList>
            <person name="Varghese N."/>
            <person name="Submissions S."/>
        </authorList>
    </citation>
    <scope>NUCLEOTIDE SEQUENCE [LARGE SCALE GENOMIC DNA]</scope>
    <source>
        <strain evidence="4">DSM 25811 / CCM 8410 / LMG 26954 / E90</strain>
    </source>
</reference>
<dbReference type="AlphaFoldDB" id="A0A1G6LIG4"/>
<dbReference type="InterPro" id="IPR053148">
    <property type="entry name" value="PD-DEXK-like_domain"/>
</dbReference>
<evidence type="ECO:0000259" key="1">
    <source>
        <dbReference type="Pfam" id="PF06250"/>
    </source>
</evidence>
<dbReference type="PANTHER" id="PTHR30547:SF0">
    <property type="entry name" value="BLR8175 PROTEIN"/>
    <property type="match status" value="1"/>
</dbReference>
<dbReference type="Pfam" id="PF06250">
    <property type="entry name" value="YhcG_C"/>
    <property type="match status" value="1"/>
</dbReference>
<dbReference type="InterPro" id="IPR011856">
    <property type="entry name" value="tRNA_endonuc-like_dom_sf"/>
</dbReference>
<dbReference type="OrthoDB" id="9801263at2"/>
<name>A0A1G6LIG4_NIADE</name>
<sequence>MKPGKPYLQFVQTVKKQILQSRYQAAKLVNRELLLLYFSIGRSLHEKLTAASWGDKVLQQIAADLQKELPGLRGFSYRSLKNMRQFYECYQGGLIGQSSTAQLPVSSKQKSRSSLKNTIGQSPTAQLDAPFIDTIFTALSFTHHMLVINKCKELNERIYYMRQAVAHHWTVILLQHHIESRLYHKKGKLPNNFQKALPKTIAARALDTFKDEYLLDFINISPEDDERVFESKIINNIRQFILSLGTGFAFMGTQYRLMVNEEEFFTDLLFFNRVLQCLVAIELKKGRFKPEYAGKLNFYLNLLDDQVKLPHEHNSIGIILCKEKNNKVLEYAFKSMHNAMGVATYKTSKQLPARLRKILPDADALKKLL</sequence>
<feature type="domain" description="YhcG N-terminal" evidence="2">
    <location>
        <begin position="14"/>
        <end position="104"/>
    </location>
</feature>